<reference evidence="1 2" key="1">
    <citation type="submission" date="2018-10" db="EMBL/GenBank/DDBJ databases">
        <title>Genome assembly for a Yunnan-Guizhou Plateau 3E fish, Anabarilius grahami (Regan), and its evolutionary and genetic applications.</title>
        <authorList>
            <person name="Jiang W."/>
        </authorList>
    </citation>
    <scope>NUCLEOTIDE SEQUENCE [LARGE SCALE GENOMIC DNA]</scope>
    <source>
        <strain evidence="1">AG-KIZ</strain>
        <tissue evidence="1">Muscle</tissue>
    </source>
</reference>
<keyword evidence="2" id="KW-1185">Reference proteome</keyword>
<dbReference type="Proteomes" id="UP000281406">
    <property type="component" value="Unassembled WGS sequence"/>
</dbReference>
<accession>A0A3N0XIG9</accession>
<dbReference type="AlphaFoldDB" id="A0A3N0XIG9"/>
<proteinExistence type="predicted"/>
<evidence type="ECO:0000313" key="1">
    <source>
        <dbReference type="EMBL" id="ROI16551.1"/>
    </source>
</evidence>
<sequence length="285" mass="31166">MFSSNAASSVPQVCGLQGCVSFCRRASCWAGNVEELAEHPKPISTRCALTSQHFLIMVFTVRLACPHLLPTSSERETRPFEAWTVMKFRRGKYRTFILTFWVVLPREADLLMRFKHLDVTGREEDSDGAAQVEVSVVVVPSLPRGAAVELHVIAVQDRPADRLSHCSVSEVPGGTIECRLVQSSCGRYASVSLSVCFSTAHAAAESIVDVLISSYQNAVQKTKNLLALCARVFFKSHDTPVTEIATGLERRLSGRLDGSGPAVALVPVEDLPDRVVLHVSCWLSV</sequence>
<comment type="caution">
    <text evidence="1">The sequence shown here is derived from an EMBL/GenBank/DDBJ whole genome shotgun (WGS) entry which is preliminary data.</text>
</comment>
<gene>
    <name evidence="1" type="ORF">DPX16_2745</name>
</gene>
<organism evidence="1 2">
    <name type="scientific">Anabarilius grahami</name>
    <name type="common">Kanglang fish</name>
    <name type="synonym">Barilius grahami</name>
    <dbReference type="NCBI Taxonomy" id="495550"/>
    <lineage>
        <taxon>Eukaryota</taxon>
        <taxon>Metazoa</taxon>
        <taxon>Chordata</taxon>
        <taxon>Craniata</taxon>
        <taxon>Vertebrata</taxon>
        <taxon>Euteleostomi</taxon>
        <taxon>Actinopterygii</taxon>
        <taxon>Neopterygii</taxon>
        <taxon>Teleostei</taxon>
        <taxon>Ostariophysi</taxon>
        <taxon>Cypriniformes</taxon>
        <taxon>Xenocyprididae</taxon>
        <taxon>Xenocypridinae</taxon>
        <taxon>Xenocypridinae incertae sedis</taxon>
        <taxon>Anabarilius</taxon>
    </lineage>
</organism>
<evidence type="ECO:0000313" key="2">
    <source>
        <dbReference type="Proteomes" id="UP000281406"/>
    </source>
</evidence>
<dbReference type="OrthoDB" id="686384at2759"/>
<name>A0A3N0XIG9_ANAGA</name>
<protein>
    <submittedName>
        <fullName evidence="1">Uncharacterized protein</fullName>
    </submittedName>
</protein>
<dbReference type="EMBL" id="RJVU01075100">
    <property type="protein sequence ID" value="ROI16551.1"/>
    <property type="molecule type" value="Genomic_DNA"/>
</dbReference>